<keyword evidence="1" id="KW-0472">Membrane</keyword>
<proteinExistence type="predicted"/>
<protein>
    <submittedName>
        <fullName evidence="3">Pilus assembly protein</fullName>
    </submittedName>
</protein>
<dbReference type="AlphaFoldDB" id="A0A975IXG6"/>
<keyword evidence="1" id="KW-1133">Transmembrane helix</keyword>
<feature type="domain" description="TadE-like" evidence="2">
    <location>
        <begin position="23"/>
        <end position="64"/>
    </location>
</feature>
<organism evidence="3 4">
    <name type="scientific">Phenylobacterium montanum</name>
    <dbReference type="NCBI Taxonomy" id="2823693"/>
    <lineage>
        <taxon>Bacteria</taxon>
        <taxon>Pseudomonadati</taxon>
        <taxon>Pseudomonadota</taxon>
        <taxon>Alphaproteobacteria</taxon>
        <taxon>Caulobacterales</taxon>
        <taxon>Caulobacteraceae</taxon>
        <taxon>Phenylobacterium</taxon>
    </lineage>
</organism>
<dbReference type="RefSeq" id="WP_211939438.1">
    <property type="nucleotide sequence ID" value="NZ_CP073078.1"/>
</dbReference>
<dbReference type="Pfam" id="PF07811">
    <property type="entry name" value="TadE"/>
    <property type="match status" value="1"/>
</dbReference>
<evidence type="ECO:0000256" key="1">
    <source>
        <dbReference type="SAM" id="Phobius"/>
    </source>
</evidence>
<feature type="transmembrane region" description="Helical" evidence="1">
    <location>
        <begin position="31"/>
        <end position="53"/>
    </location>
</feature>
<dbReference type="EMBL" id="CP073078">
    <property type="protein sequence ID" value="QUD89386.1"/>
    <property type="molecule type" value="Genomic_DNA"/>
</dbReference>
<keyword evidence="1" id="KW-0812">Transmembrane</keyword>
<evidence type="ECO:0000259" key="2">
    <source>
        <dbReference type="Pfam" id="PF07811"/>
    </source>
</evidence>
<gene>
    <name evidence="3" type="ORF">KCG34_05765</name>
</gene>
<reference evidence="3" key="1">
    <citation type="submission" date="2021-04" db="EMBL/GenBank/DDBJ databases">
        <title>The complete genome sequence of Caulobacter sp. S6.</title>
        <authorList>
            <person name="Tang Y."/>
            <person name="Ouyang W."/>
            <person name="Liu Q."/>
            <person name="Huang B."/>
            <person name="Guo Z."/>
            <person name="Lei P."/>
        </authorList>
    </citation>
    <scope>NUCLEOTIDE SEQUENCE</scope>
    <source>
        <strain evidence="3">S6</strain>
    </source>
</reference>
<evidence type="ECO:0000313" key="3">
    <source>
        <dbReference type="EMBL" id="QUD89386.1"/>
    </source>
</evidence>
<evidence type="ECO:0000313" key="4">
    <source>
        <dbReference type="Proteomes" id="UP000676409"/>
    </source>
</evidence>
<sequence length="149" mass="15482">MRIVHWMKSLARRGGAGWRDEKGAALVEFGLIAPVIAVIVLGVINGATLMLAYNAMRTGVTAGAQYVMSGGQDLPTVQTVAMSAWSGHSSSASVTATKMCLCGSSSSDCSVLCPDQSVPQAFITVSASETYSGPSGTQPIATQEQVRIR</sequence>
<dbReference type="KEGG" id="caul:KCG34_05765"/>
<dbReference type="Proteomes" id="UP000676409">
    <property type="component" value="Chromosome"/>
</dbReference>
<accession>A0A975IXG6</accession>
<name>A0A975IXG6_9CAUL</name>
<keyword evidence="4" id="KW-1185">Reference proteome</keyword>
<dbReference type="InterPro" id="IPR012495">
    <property type="entry name" value="TadE-like_dom"/>
</dbReference>